<gene>
    <name evidence="1" type="ORF">C7T94_18535</name>
</gene>
<evidence type="ECO:0000313" key="1">
    <source>
        <dbReference type="EMBL" id="PST81616.1"/>
    </source>
</evidence>
<dbReference type="OrthoDB" id="1489309at2"/>
<dbReference type="Pfam" id="PF14121">
    <property type="entry name" value="Porin_10"/>
    <property type="match status" value="1"/>
</dbReference>
<name>A0A2T3HGP3_9SPHI</name>
<keyword evidence="2" id="KW-1185">Reference proteome</keyword>
<accession>A0A2T3HGP3</accession>
<organism evidence="1 2">
    <name type="scientific">Pedobacter yulinensis</name>
    <dbReference type="NCBI Taxonomy" id="2126353"/>
    <lineage>
        <taxon>Bacteria</taxon>
        <taxon>Pseudomonadati</taxon>
        <taxon>Bacteroidota</taxon>
        <taxon>Sphingobacteriia</taxon>
        <taxon>Sphingobacteriales</taxon>
        <taxon>Sphingobacteriaceae</taxon>
        <taxon>Pedobacter</taxon>
    </lineage>
</organism>
<proteinExistence type="predicted"/>
<dbReference type="AlphaFoldDB" id="A0A2T3HGP3"/>
<comment type="caution">
    <text evidence="1">The sequence shown here is derived from an EMBL/GenBank/DDBJ whole genome shotgun (WGS) entry which is preliminary data.</text>
</comment>
<evidence type="ECO:0000313" key="2">
    <source>
        <dbReference type="Proteomes" id="UP000240912"/>
    </source>
</evidence>
<dbReference type="Proteomes" id="UP000240912">
    <property type="component" value="Unassembled WGS sequence"/>
</dbReference>
<dbReference type="InterPro" id="IPR025631">
    <property type="entry name" value="Porin_10"/>
</dbReference>
<evidence type="ECO:0008006" key="3">
    <source>
        <dbReference type="Google" id="ProtNLM"/>
    </source>
</evidence>
<dbReference type="EMBL" id="PYLS01000009">
    <property type="protein sequence ID" value="PST81616.1"/>
    <property type="molecule type" value="Genomic_DNA"/>
</dbReference>
<reference evidence="1 2" key="1">
    <citation type="submission" date="2018-03" db="EMBL/GenBank/DDBJ databases">
        <authorList>
            <person name="Keele B.F."/>
        </authorList>
    </citation>
    <scope>NUCLEOTIDE SEQUENCE [LARGE SCALE GENOMIC DNA]</scope>
    <source>
        <strain evidence="1 2">YL28-9</strain>
    </source>
</reference>
<sequence length="667" mass="76801">MPVALRLLLFFLLTVSGLYVRAQDLKTNINKNKEMDSLRNKIDGAQDSVIFTSKFIRYTTLRLLRDSIQTLPLDTTLRNFQYSSVLIQPERPTINLGNLGLAATPLLFEPRKNIGFDPGFHSLDWYRVTPEDVTYYVARTPFTRLYYVSGGLKEQVFQVTHSQNVTKNWNVGATYDRIGANGFYAKQRGDHLNATVFSWYRSPNKRYNVWVNAIFNTLKAAENGSTRNDSIFTAPPVVSLTREAEDVRLQSARQIYRNTTFFIRQSYFVGRIDSLMQDSVQKILPTNKLTYTLAYNRNSYAFQKNDADDFSVLPQGSFNSIFTNDSVSVKHLQNEFNYGFFLRARGSSIIKNELKLNAGLRIDYYNFTQGSYGPQSAVYDRYGSSFLNTTLLGNAGYRFSNRIDLTVDLQQIFQGRNAGDFLYEAQSNLLLGKAAGRIVLGAYLQNKSPEELYNNFLGNHYRWRNNAFDRMKVANLSFQYLNSKYGFKATAEYFLVSNYLYFERGAFVNGYVMPQQAAGDINLLKITASKKISFGKFNLDVFLAYQKNSNETIVRTPEFYTFNSFYLNQTFFKVLKTNIGFDVRYNTAYTNYSYAPGISQFYVGPDIMFSSYPVVDVFLKANLKRANLFVKYDYANQNLFSNGFYTVNRYPMQDALLKFGVSWNFYD</sequence>
<protein>
    <recommendedName>
        <fullName evidence="3">Porin</fullName>
    </recommendedName>
</protein>